<evidence type="ECO:0000259" key="11">
    <source>
        <dbReference type="PROSITE" id="PS51177"/>
    </source>
</evidence>
<dbReference type="EMBL" id="AP026803">
    <property type="protein sequence ID" value="BDR59971.1"/>
    <property type="molecule type" value="Genomic_DNA"/>
</dbReference>
<evidence type="ECO:0000256" key="1">
    <source>
        <dbReference type="ARBA" id="ARBA00000968"/>
    </source>
</evidence>
<evidence type="ECO:0000256" key="7">
    <source>
        <dbReference type="ARBA" id="ARBA00022679"/>
    </source>
</evidence>
<evidence type="ECO:0000256" key="4">
    <source>
        <dbReference type="ARBA" id="ARBA00012827"/>
    </source>
</evidence>
<dbReference type="PROSITE" id="PS51177">
    <property type="entry name" value="LUMAZINE_BIND"/>
    <property type="match status" value="2"/>
</dbReference>
<dbReference type="PIRSF" id="PIRSF000498">
    <property type="entry name" value="Riboflavin_syn_A"/>
    <property type="match status" value="1"/>
</dbReference>
<dbReference type="NCBIfam" id="TIGR00187">
    <property type="entry name" value="ribE"/>
    <property type="match status" value="1"/>
</dbReference>
<comment type="function">
    <text evidence="2">Catalyzes the dismutation of two molecules of 6,7-dimethyl-8-ribityllumazine, resulting in the formation of riboflavin and 5-amino-6-(D-ribitylamino)uracil.</text>
</comment>
<keyword evidence="6" id="KW-0686">Riboflavin biosynthesis</keyword>
<keyword evidence="13" id="KW-1185">Reference proteome</keyword>
<proteinExistence type="predicted"/>
<comment type="pathway">
    <text evidence="3">Cofactor biosynthesis; riboflavin biosynthesis; riboflavin from 2-hydroxy-3-oxobutyl phosphate and 5-amino-6-(D-ribitylamino)uracil: step 2/2.</text>
</comment>
<sequence length="206" mass="22542">MFTGIIQTTGRITRLDVTDQHARLGVSAPKLVESSLPLGASIAVNGICLTVTDWRESDFTVDVMPETMRRTNLGRLARGSLVNLEPSLALDSKLDGHIVAGHVDTTAELIDRVENENAVELGFRVPHKYDPYIVEKGSIAIDGISLTVTMAQQDAFGVSLIPFTVANTTLAHYGLGDLVNIEVDMLGRYAVKQIQAWKKRVLTEKR</sequence>
<dbReference type="PANTHER" id="PTHR21098">
    <property type="entry name" value="RIBOFLAVIN SYNTHASE ALPHA CHAIN"/>
    <property type="match status" value="1"/>
</dbReference>
<comment type="catalytic activity">
    <reaction evidence="1">
        <text>2 6,7-dimethyl-8-(1-D-ribityl)lumazine + H(+) = 5-amino-6-(D-ribitylamino)uracil + riboflavin</text>
        <dbReference type="Rhea" id="RHEA:20772"/>
        <dbReference type="ChEBI" id="CHEBI:15378"/>
        <dbReference type="ChEBI" id="CHEBI:15934"/>
        <dbReference type="ChEBI" id="CHEBI:57986"/>
        <dbReference type="ChEBI" id="CHEBI:58201"/>
        <dbReference type="EC" id="2.5.1.9"/>
    </reaction>
</comment>
<evidence type="ECO:0000313" key="12">
    <source>
        <dbReference type="EMBL" id="BDR59971.1"/>
    </source>
</evidence>
<feature type="domain" description="Lumazine-binding" evidence="11">
    <location>
        <begin position="1"/>
        <end position="97"/>
    </location>
</feature>
<dbReference type="InterPro" id="IPR026017">
    <property type="entry name" value="Lumazine-bd_dom"/>
</dbReference>
<evidence type="ECO:0000256" key="6">
    <source>
        <dbReference type="ARBA" id="ARBA00022619"/>
    </source>
</evidence>
<dbReference type="Gene3D" id="2.40.30.20">
    <property type="match status" value="2"/>
</dbReference>
<gene>
    <name evidence="12" type="ORF">KIM322_02320</name>
</gene>
<evidence type="ECO:0000256" key="2">
    <source>
        <dbReference type="ARBA" id="ARBA00002803"/>
    </source>
</evidence>
<organism evidence="12 13">
    <name type="scientific">Lactobacillus xylocopicola</name>
    <dbReference type="NCBI Taxonomy" id="2976676"/>
    <lineage>
        <taxon>Bacteria</taxon>
        <taxon>Bacillati</taxon>
        <taxon>Bacillota</taxon>
        <taxon>Bacilli</taxon>
        <taxon>Lactobacillales</taxon>
        <taxon>Lactobacillaceae</taxon>
        <taxon>Lactobacillus</taxon>
    </lineage>
</organism>
<name>A0ABN6SLR0_9LACO</name>
<dbReference type="PANTHER" id="PTHR21098:SF12">
    <property type="entry name" value="RIBOFLAVIN SYNTHASE"/>
    <property type="match status" value="1"/>
</dbReference>
<accession>A0ABN6SLR0</accession>
<dbReference type="InterPro" id="IPR023366">
    <property type="entry name" value="ATP_synth_asu-like_sf"/>
</dbReference>
<evidence type="ECO:0000256" key="5">
    <source>
        <dbReference type="ARBA" id="ARBA00013950"/>
    </source>
</evidence>
<dbReference type="SUPFAM" id="SSF63380">
    <property type="entry name" value="Riboflavin synthase domain-like"/>
    <property type="match status" value="2"/>
</dbReference>
<evidence type="ECO:0000256" key="9">
    <source>
        <dbReference type="NCBIfam" id="TIGR00187"/>
    </source>
</evidence>
<keyword evidence="8" id="KW-0677">Repeat</keyword>
<dbReference type="CDD" id="cd00402">
    <property type="entry name" value="Riboflavin_synthase_like"/>
    <property type="match status" value="1"/>
</dbReference>
<dbReference type="Pfam" id="PF00677">
    <property type="entry name" value="Lum_binding"/>
    <property type="match status" value="2"/>
</dbReference>
<evidence type="ECO:0000256" key="8">
    <source>
        <dbReference type="ARBA" id="ARBA00022737"/>
    </source>
</evidence>
<dbReference type="NCBIfam" id="NF006767">
    <property type="entry name" value="PRK09289.1"/>
    <property type="match status" value="1"/>
</dbReference>
<keyword evidence="7" id="KW-0808">Transferase</keyword>
<evidence type="ECO:0000313" key="13">
    <source>
        <dbReference type="Proteomes" id="UP001321741"/>
    </source>
</evidence>
<dbReference type="InterPro" id="IPR001783">
    <property type="entry name" value="Lumazine-bd"/>
</dbReference>
<dbReference type="RefSeq" id="WP_317637691.1">
    <property type="nucleotide sequence ID" value="NZ_AP026803.1"/>
</dbReference>
<dbReference type="EC" id="2.5.1.9" evidence="4 9"/>
<feature type="domain" description="Lumazine-binding" evidence="11">
    <location>
        <begin position="98"/>
        <end position="194"/>
    </location>
</feature>
<evidence type="ECO:0000256" key="3">
    <source>
        <dbReference type="ARBA" id="ARBA00004887"/>
    </source>
</evidence>
<feature type="repeat" description="Lumazine-binding" evidence="10">
    <location>
        <begin position="1"/>
        <end position="97"/>
    </location>
</feature>
<protein>
    <recommendedName>
        <fullName evidence="5 9">Riboflavin synthase</fullName>
        <ecNumber evidence="4 9">2.5.1.9</ecNumber>
    </recommendedName>
</protein>
<reference evidence="12 13" key="1">
    <citation type="journal article" date="2023" name="Microbiol. Spectr.">
        <title>Symbiosis of Carpenter Bees with Uncharacterized Lactic Acid Bacteria Showing NAD Auxotrophy.</title>
        <authorList>
            <person name="Kawasaki S."/>
            <person name="Ozawa K."/>
            <person name="Mori T."/>
            <person name="Yamamoto A."/>
            <person name="Ito M."/>
            <person name="Ohkuma M."/>
            <person name="Sakamoto M."/>
            <person name="Matsutani M."/>
        </authorList>
    </citation>
    <scope>NUCLEOTIDE SEQUENCE [LARGE SCALE GENOMIC DNA]</scope>
    <source>
        <strain evidence="12 13">Kim32-2</strain>
    </source>
</reference>
<dbReference type="Proteomes" id="UP001321741">
    <property type="component" value="Chromosome"/>
</dbReference>
<dbReference type="InterPro" id="IPR017938">
    <property type="entry name" value="Riboflavin_synthase-like_b-brl"/>
</dbReference>
<feature type="repeat" description="Lumazine-binding" evidence="10">
    <location>
        <begin position="98"/>
        <end position="194"/>
    </location>
</feature>
<evidence type="ECO:0000256" key="10">
    <source>
        <dbReference type="PROSITE-ProRule" id="PRU00524"/>
    </source>
</evidence>
<dbReference type="NCBIfam" id="NF009566">
    <property type="entry name" value="PRK13020.1"/>
    <property type="match status" value="1"/>
</dbReference>